<dbReference type="Pfam" id="PF01636">
    <property type="entry name" value="APH"/>
    <property type="match status" value="1"/>
</dbReference>
<dbReference type="InterPro" id="IPR002575">
    <property type="entry name" value="Aminoglycoside_PTrfase"/>
</dbReference>
<sequence>MNKLFDELGYTGSSITDGGKELKLLVVNNPDGSIRWVVPATARKAYFLKFYNTSSLKAKLMALCFKLVFLLRLQHVILKSKLVVIKPNSQLNQIIDLWGNKAWAIFTGTPGPNNKKILYYIRGRRSFFVKFSSKFNSVRLIQNESKTIDLLTKNNICTFEFPDVYKNNGTSLTLTDISENSARSTELSRHHFLALQEISLIKPTKIQTFNFDELVKSFERKLGQLSEQGDERVSQALYKKLRMLLANLKEQNLTTGLIHGDFTPWNTYYKNGQLGIYDWELSSFNVQGYDFFHFVIQKGILLERKTWKEIYAELRYYASKPYFSSCFPEVAKSFNEYLAAYLLFNTIENLSLFQKQEKWHIQVNWLLSTWNQAISQLLAEFIGDRKVLLIDAFSYFNKFEYAGIKVPNIAVDFISEESDVDLCIKKADASQFVNYLQDHPLVAKLRVLRKSYMFEVKAILSNGQQLDFDLLWNLKVKELSVLSFKELLHDYQINDYGVKVTSVLNTARFIGLFYGMNGANVPKKYNNLMLNLKSSSQLLDRIIFDSAINGSIPRYKLKLLKSGDPENSGINYVKNLFLYVLDTLKTLLKYKGFVVTFSGVDGAGKSTVIDNLKHRLEKKYRRRVVVLRHRPSLLPILSVWTKGKKKAQEDVINALPRQGNNKSTIGSLVRFAYYYIDYLIGQFYVHIRYVSLGVVVLYDRYYFDFINDGKRSNINLPEKWVKPWYKLLLKPDVNFFLYADPQEILRRKQELNEEDIKSLTSKYLNLFKSLNKGKRSRYIPVENKNLDDTLNLIEKRTALSM</sequence>
<evidence type="ECO:0000259" key="1">
    <source>
        <dbReference type="Pfam" id="PF01636"/>
    </source>
</evidence>
<accession>A0A937DEZ4</accession>
<feature type="domain" description="Aminoglycoside phosphotransferase" evidence="1">
    <location>
        <begin position="209"/>
        <end position="295"/>
    </location>
</feature>
<protein>
    <submittedName>
        <fullName evidence="2">Phosphotransferase</fullName>
    </submittedName>
</protein>
<organism evidence="2 3">
    <name type="scientific">Marivirga atlantica</name>
    <dbReference type="NCBI Taxonomy" id="1548457"/>
    <lineage>
        <taxon>Bacteria</taxon>
        <taxon>Pseudomonadati</taxon>
        <taxon>Bacteroidota</taxon>
        <taxon>Cytophagia</taxon>
        <taxon>Cytophagales</taxon>
        <taxon>Marivirgaceae</taxon>
        <taxon>Marivirga</taxon>
    </lineage>
</organism>
<dbReference type="EMBL" id="JAERQG010000002">
    <property type="protein sequence ID" value="MBL0765707.1"/>
    <property type="molecule type" value="Genomic_DNA"/>
</dbReference>
<dbReference type="AlphaFoldDB" id="A0A937DEZ4"/>
<dbReference type="Gene3D" id="3.40.50.300">
    <property type="entry name" value="P-loop containing nucleotide triphosphate hydrolases"/>
    <property type="match status" value="1"/>
</dbReference>
<evidence type="ECO:0000313" key="2">
    <source>
        <dbReference type="EMBL" id="MBL0765707.1"/>
    </source>
</evidence>
<proteinExistence type="predicted"/>
<dbReference type="InterPro" id="IPR011009">
    <property type="entry name" value="Kinase-like_dom_sf"/>
</dbReference>
<name>A0A937DEZ4_9BACT</name>
<gene>
    <name evidence="2" type="ORF">JKP34_10625</name>
</gene>
<dbReference type="Gene3D" id="3.90.1200.10">
    <property type="match status" value="1"/>
</dbReference>
<dbReference type="Proteomes" id="UP000642920">
    <property type="component" value="Unassembled WGS sequence"/>
</dbReference>
<dbReference type="SUPFAM" id="SSF52540">
    <property type="entry name" value="P-loop containing nucleoside triphosphate hydrolases"/>
    <property type="match status" value="1"/>
</dbReference>
<dbReference type="RefSeq" id="WP_201920853.1">
    <property type="nucleotide sequence ID" value="NZ_JAERQG010000002.1"/>
</dbReference>
<dbReference type="InterPro" id="IPR027417">
    <property type="entry name" value="P-loop_NTPase"/>
</dbReference>
<dbReference type="SUPFAM" id="SSF56112">
    <property type="entry name" value="Protein kinase-like (PK-like)"/>
    <property type="match status" value="1"/>
</dbReference>
<reference evidence="2" key="1">
    <citation type="submission" date="2021-01" db="EMBL/GenBank/DDBJ databases">
        <title>Marivirga sp. nov., isolated from intertidal surface sediments.</title>
        <authorList>
            <person name="Zhang M."/>
        </authorList>
    </citation>
    <scope>NUCLEOTIDE SEQUENCE</scope>
    <source>
        <strain evidence="2">SM1354</strain>
    </source>
</reference>
<keyword evidence="3" id="KW-1185">Reference proteome</keyword>
<comment type="caution">
    <text evidence="2">The sequence shown here is derived from an EMBL/GenBank/DDBJ whole genome shotgun (WGS) entry which is preliminary data.</text>
</comment>
<evidence type="ECO:0000313" key="3">
    <source>
        <dbReference type="Proteomes" id="UP000642920"/>
    </source>
</evidence>